<dbReference type="EMBL" id="BSOP01000069">
    <property type="protein sequence ID" value="GLR55145.1"/>
    <property type="molecule type" value="Genomic_DNA"/>
</dbReference>
<keyword evidence="1" id="KW-0255">Endonuclease</keyword>
<accession>A0ABQ5ZUT3</accession>
<dbReference type="Proteomes" id="UP001156702">
    <property type="component" value="Unassembled WGS sequence"/>
</dbReference>
<keyword evidence="2" id="KW-1185">Reference proteome</keyword>
<keyword evidence="1" id="KW-0540">Nuclease</keyword>
<evidence type="ECO:0000313" key="1">
    <source>
        <dbReference type="EMBL" id="GLR55145.1"/>
    </source>
</evidence>
<gene>
    <name evidence="1" type="ORF">GCM10007923_63660</name>
</gene>
<comment type="caution">
    <text evidence="1">The sequence shown here is derived from an EMBL/GenBank/DDBJ whole genome shotgun (WGS) entry which is preliminary data.</text>
</comment>
<sequence length="128" mass="14850">MRQLCEDDNRRPDGRLSCSKGMGDQRSDEAREWRGWYSLARWRKLRKHQLSIEPLCRMCRLQGRVTRATVCDHIERHNGDPEKFWGGPFQSLCKTHHDATKQAEEHRGFSTAIGADGWPIDPGHPANR</sequence>
<evidence type="ECO:0000313" key="2">
    <source>
        <dbReference type="Proteomes" id="UP001156702"/>
    </source>
</evidence>
<reference evidence="2" key="1">
    <citation type="journal article" date="2019" name="Int. J. Syst. Evol. Microbiol.">
        <title>The Global Catalogue of Microorganisms (GCM) 10K type strain sequencing project: providing services to taxonomists for standard genome sequencing and annotation.</title>
        <authorList>
            <consortium name="The Broad Institute Genomics Platform"/>
            <consortium name="The Broad Institute Genome Sequencing Center for Infectious Disease"/>
            <person name="Wu L."/>
            <person name="Ma J."/>
        </authorList>
    </citation>
    <scope>NUCLEOTIDE SEQUENCE [LARGE SCALE GENOMIC DNA]</scope>
    <source>
        <strain evidence="2">NBRC 102122</strain>
    </source>
</reference>
<name>A0ABQ5ZUT3_9HYPH</name>
<keyword evidence="1" id="KW-0378">Hydrolase</keyword>
<protein>
    <submittedName>
        <fullName evidence="1">HNH endonuclease</fullName>
    </submittedName>
</protein>
<proteinExistence type="predicted"/>
<organism evidence="1 2">
    <name type="scientific">Shinella yambaruensis</name>
    <dbReference type="NCBI Taxonomy" id="415996"/>
    <lineage>
        <taxon>Bacteria</taxon>
        <taxon>Pseudomonadati</taxon>
        <taxon>Pseudomonadota</taxon>
        <taxon>Alphaproteobacteria</taxon>
        <taxon>Hyphomicrobiales</taxon>
        <taxon>Rhizobiaceae</taxon>
        <taxon>Shinella</taxon>
    </lineage>
</organism>
<dbReference type="GO" id="GO:0004519">
    <property type="term" value="F:endonuclease activity"/>
    <property type="evidence" value="ECO:0007669"/>
    <property type="project" value="UniProtKB-KW"/>
</dbReference>